<gene>
    <name evidence="3" type="ORF">NA2_05358</name>
</gene>
<dbReference type="STRING" id="391937.NA2_05358"/>
<dbReference type="eggNOG" id="COG4731">
    <property type="taxonomic scope" value="Bacteria"/>
</dbReference>
<dbReference type="Gene3D" id="2.40.128.520">
    <property type="match status" value="1"/>
</dbReference>
<dbReference type="AlphaFoldDB" id="K2MQX5"/>
<feature type="domain" description="DUF2147" evidence="2">
    <location>
        <begin position="62"/>
        <end position="114"/>
    </location>
</feature>
<accession>K2MQX5</accession>
<organism evidence="3 4">
    <name type="scientific">Nitratireductor pacificus pht-3B</name>
    <dbReference type="NCBI Taxonomy" id="391937"/>
    <lineage>
        <taxon>Bacteria</taxon>
        <taxon>Pseudomonadati</taxon>
        <taxon>Pseudomonadota</taxon>
        <taxon>Alphaproteobacteria</taxon>
        <taxon>Hyphomicrobiales</taxon>
        <taxon>Phyllobacteriaceae</taxon>
        <taxon>Nitratireductor</taxon>
    </lineage>
</organism>
<dbReference type="PATRIC" id="fig|391937.3.peg.1102"/>
<sequence length="115" mass="11802">MMLGKLFLSSAALLLAGGVAMADPIEGNWKTESGATAQIVPCGGSYCITLKTGQHAGKKIGTFQSAGGSQYKGKITDPANDKTYSGKGTLSGNSLKMGGCVLGGLICRNQTWSRI</sequence>
<keyword evidence="4" id="KW-1185">Reference proteome</keyword>
<proteinExistence type="predicted"/>
<protein>
    <recommendedName>
        <fullName evidence="2">DUF2147 domain-containing protein</fullName>
    </recommendedName>
</protein>
<feature type="chain" id="PRO_5003861488" description="DUF2147 domain-containing protein" evidence="1">
    <location>
        <begin position="23"/>
        <end position="115"/>
    </location>
</feature>
<evidence type="ECO:0000256" key="1">
    <source>
        <dbReference type="SAM" id="SignalP"/>
    </source>
</evidence>
<name>K2MQX5_9HYPH</name>
<evidence type="ECO:0000313" key="4">
    <source>
        <dbReference type="Proteomes" id="UP000006786"/>
    </source>
</evidence>
<evidence type="ECO:0000259" key="2">
    <source>
        <dbReference type="Pfam" id="PF09917"/>
    </source>
</evidence>
<comment type="caution">
    <text evidence="3">The sequence shown here is derived from an EMBL/GenBank/DDBJ whole genome shotgun (WGS) entry which is preliminary data.</text>
</comment>
<dbReference type="Proteomes" id="UP000006786">
    <property type="component" value="Unassembled WGS sequence"/>
</dbReference>
<dbReference type="InterPro" id="IPR019223">
    <property type="entry name" value="DUF2147"/>
</dbReference>
<dbReference type="Pfam" id="PF09917">
    <property type="entry name" value="DUF2147"/>
    <property type="match status" value="1"/>
</dbReference>
<dbReference type="EMBL" id="AMRM01000005">
    <property type="protein sequence ID" value="EKF19742.1"/>
    <property type="molecule type" value="Genomic_DNA"/>
</dbReference>
<feature type="signal peptide" evidence="1">
    <location>
        <begin position="1"/>
        <end position="22"/>
    </location>
</feature>
<reference evidence="3 4" key="1">
    <citation type="journal article" date="2012" name="J. Bacteriol.">
        <title>Genome Sequence of Nitratireductor pacificus Type Strain pht-3B.</title>
        <authorList>
            <person name="Lai Q."/>
            <person name="Li G."/>
            <person name="Shao Z."/>
        </authorList>
    </citation>
    <scope>NUCLEOTIDE SEQUENCE [LARGE SCALE GENOMIC DNA]</scope>
    <source>
        <strain evidence="4">pht-3B</strain>
    </source>
</reference>
<keyword evidence="1" id="KW-0732">Signal</keyword>
<evidence type="ECO:0000313" key="3">
    <source>
        <dbReference type="EMBL" id="EKF19742.1"/>
    </source>
</evidence>